<feature type="region of interest" description="Disordered" evidence="6">
    <location>
        <begin position="26"/>
        <end position="57"/>
    </location>
</feature>
<comment type="subcellular location">
    <subcellularLocation>
        <location evidence="1">Membrane</location>
        <topology evidence="1">Single-pass type IV membrane protein</topology>
    </subcellularLocation>
</comment>
<protein>
    <recommendedName>
        <fullName evidence="8">MSP domain-containing protein</fullName>
    </recommendedName>
</protein>
<feature type="domain" description="MSP" evidence="8">
    <location>
        <begin position="164"/>
        <end position="326"/>
    </location>
</feature>
<evidence type="ECO:0000256" key="2">
    <source>
        <dbReference type="ARBA" id="ARBA00008932"/>
    </source>
</evidence>
<dbReference type="PANTHER" id="PTHR10809:SF6">
    <property type="entry name" value="AT11025P-RELATED"/>
    <property type="match status" value="1"/>
</dbReference>
<dbReference type="Gene3D" id="2.60.40.10">
    <property type="entry name" value="Immunoglobulins"/>
    <property type="match status" value="1"/>
</dbReference>
<dbReference type="FunFam" id="2.60.40.10:FF:000813">
    <property type="entry name" value="Vesicle-associated protein 1-1"/>
    <property type="match status" value="1"/>
</dbReference>
<dbReference type="GO" id="GO:0061817">
    <property type="term" value="P:endoplasmic reticulum-plasma membrane tethering"/>
    <property type="evidence" value="ECO:0007669"/>
    <property type="project" value="TreeGrafter"/>
</dbReference>
<evidence type="ECO:0000313" key="9">
    <source>
        <dbReference type="EMBL" id="KAG6514298.1"/>
    </source>
</evidence>
<keyword evidence="4 7" id="KW-1133">Transmembrane helix</keyword>
<feature type="transmembrane region" description="Helical" evidence="7">
    <location>
        <begin position="182"/>
        <end position="215"/>
    </location>
</feature>
<dbReference type="AlphaFoldDB" id="A0A8J5GTW2"/>
<evidence type="ECO:0000256" key="6">
    <source>
        <dbReference type="SAM" id="MobiDB-lite"/>
    </source>
</evidence>
<proteinExistence type="inferred from homology"/>
<evidence type="ECO:0000259" key="8">
    <source>
        <dbReference type="PROSITE" id="PS50202"/>
    </source>
</evidence>
<dbReference type="PANTHER" id="PTHR10809">
    <property type="entry name" value="VESICLE-ASSOCIATED MEMBRANE PROTEIN-ASSOCIATED PROTEIN"/>
    <property type="match status" value="1"/>
</dbReference>
<dbReference type="EMBL" id="JACMSC010000007">
    <property type="protein sequence ID" value="KAG6514298.1"/>
    <property type="molecule type" value="Genomic_DNA"/>
</dbReference>
<gene>
    <name evidence="9" type="ORF">ZIOFF_024648</name>
</gene>
<dbReference type="InterPro" id="IPR016763">
    <property type="entry name" value="VAP"/>
</dbReference>
<dbReference type="PROSITE" id="PS50202">
    <property type="entry name" value="MSP"/>
    <property type="match status" value="1"/>
</dbReference>
<evidence type="ECO:0000256" key="5">
    <source>
        <dbReference type="ARBA" id="ARBA00023136"/>
    </source>
</evidence>
<dbReference type="InterPro" id="IPR000535">
    <property type="entry name" value="MSP_dom"/>
</dbReference>
<dbReference type="InterPro" id="IPR008962">
    <property type="entry name" value="PapD-like_sf"/>
</dbReference>
<keyword evidence="10" id="KW-1185">Reference proteome</keyword>
<keyword evidence="3 7" id="KW-0812">Transmembrane</keyword>
<accession>A0A8J5GTW2</accession>
<evidence type="ECO:0000256" key="3">
    <source>
        <dbReference type="ARBA" id="ARBA00022692"/>
    </source>
</evidence>
<feature type="compositionally biased region" description="Low complexity" evidence="6">
    <location>
        <begin position="341"/>
        <end position="350"/>
    </location>
</feature>
<feature type="region of interest" description="Disordered" evidence="6">
    <location>
        <begin position="327"/>
        <end position="380"/>
    </location>
</feature>
<dbReference type="GO" id="GO:0005886">
    <property type="term" value="C:plasma membrane"/>
    <property type="evidence" value="ECO:0007669"/>
    <property type="project" value="TreeGrafter"/>
</dbReference>
<organism evidence="9 10">
    <name type="scientific">Zingiber officinale</name>
    <name type="common">Ginger</name>
    <name type="synonym">Amomum zingiber</name>
    <dbReference type="NCBI Taxonomy" id="94328"/>
    <lineage>
        <taxon>Eukaryota</taxon>
        <taxon>Viridiplantae</taxon>
        <taxon>Streptophyta</taxon>
        <taxon>Embryophyta</taxon>
        <taxon>Tracheophyta</taxon>
        <taxon>Spermatophyta</taxon>
        <taxon>Magnoliopsida</taxon>
        <taxon>Liliopsida</taxon>
        <taxon>Zingiberales</taxon>
        <taxon>Zingiberaceae</taxon>
        <taxon>Zingiber</taxon>
    </lineage>
</organism>
<dbReference type="Pfam" id="PF00635">
    <property type="entry name" value="Motile_Sperm"/>
    <property type="match status" value="1"/>
</dbReference>
<keyword evidence="5 7" id="KW-0472">Membrane</keyword>
<dbReference type="Proteomes" id="UP000734854">
    <property type="component" value="Unassembled WGS sequence"/>
</dbReference>
<comment type="similarity">
    <text evidence="2">Belongs to the VAMP-associated protein (VAP) (TC 9.B.17) family.</text>
</comment>
<reference evidence="9 10" key="1">
    <citation type="submission" date="2020-08" db="EMBL/GenBank/DDBJ databases">
        <title>Plant Genome Project.</title>
        <authorList>
            <person name="Zhang R.-G."/>
        </authorList>
    </citation>
    <scope>NUCLEOTIDE SEQUENCE [LARGE SCALE GENOMIC DNA]</scope>
    <source>
        <tissue evidence="9">Rhizome</tissue>
    </source>
</reference>
<dbReference type="GO" id="GO:0005789">
    <property type="term" value="C:endoplasmic reticulum membrane"/>
    <property type="evidence" value="ECO:0007669"/>
    <property type="project" value="InterPro"/>
</dbReference>
<dbReference type="InterPro" id="IPR013783">
    <property type="entry name" value="Ig-like_fold"/>
</dbReference>
<evidence type="ECO:0000256" key="1">
    <source>
        <dbReference type="ARBA" id="ARBA00004211"/>
    </source>
</evidence>
<evidence type="ECO:0000256" key="4">
    <source>
        <dbReference type="ARBA" id="ARBA00022989"/>
    </source>
</evidence>
<comment type="caution">
    <text evidence="9">The sequence shown here is derived from an EMBL/GenBank/DDBJ whole genome shotgun (WGS) entry which is preliminary data.</text>
</comment>
<dbReference type="SUPFAM" id="SSF49354">
    <property type="entry name" value="PapD-like"/>
    <property type="match status" value="1"/>
</dbReference>
<evidence type="ECO:0000313" key="10">
    <source>
        <dbReference type="Proteomes" id="UP000734854"/>
    </source>
</evidence>
<sequence length="380" mass="41756">MQRGQEVKDSLPCGAVRRGSIGTVVSRGRGSAEARERSLGTVARRGRGSVGDVERRGSGLSATLRGEGEGEVCRRRCEARERLYRRRCEARETFCRVNCGNKRAAHLPHHHDRPPVVVVGSSTSTRTQDFHFPGSFRSFPLPLHRCGGSLPRFRGEFKMSSGELLEIDPLELKFPCKFHIHALFLVVCVVLIRGISFVAMALLLFCSLSFCLILVAAVELKKQISCSIQLKNNSDNHIAFKVKTTSPKKYCVRPNSGVVLPRSTCDVIVTMQAQREAPPDMQCKDKFLVQSVVIDEDAATKDVTIEMFAKESGNVVNEVKLRVLYVPPPQPPSPVPEGSEEGSSPRPSLSDNGNLNASELLDATRAYADGIQQEKPSEAS</sequence>
<dbReference type="GO" id="GO:0090158">
    <property type="term" value="P:endoplasmic reticulum membrane organization"/>
    <property type="evidence" value="ECO:0007669"/>
    <property type="project" value="TreeGrafter"/>
</dbReference>
<name>A0A8J5GTW2_ZINOF</name>
<evidence type="ECO:0000256" key="7">
    <source>
        <dbReference type="SAM" id="Phobius"/>
    </source>
</evidence>